<keyword evidence="5 11" id="KW-0808">Transferase</keyword>
<evidence type="ECO:0000256" key="7">
    <source>
        <dbReference type="ARBA" id="ARBA00022777"/>
    </source>
</evidence>
<dbReference type="EMBL" id="VAUV01000003">
    <property type="protein sequence ID" value="TLD72127.1"/>
    <property type="molecule type" value="Genomic_DNA"/>
</dbReference>
<evidence type="ECO:0000256" key="10">
    <source>
        <dbReference type="ARBA" id="ARBA00047657"/>
    </source>
</evidence>
<dbReference type="GO" id="GO:0006109">
    <property type="term" value="P:regulation of carbohydrate metabolic process"/>
    <property type="evidence" value="ECO:0007669"/>
    <property type="project" value="UniProtKB-UniRule"/>
</dbReference>
<feature type="active site" evidence="11">
    <location>
        <position position="175"/>
    </location>
</feature>
<dbReference type="EC" id="2.7.11.-" evidence="11"/>
<comment type="catalytic activity">
    <reaction evidence="10 11">
        <text>[HPr protein]-O-phospho-L-serine + phosphate + H(+) = [HPr protein]-L-serine + diphosphate</text>
        <dbReference type="Rhea" id="RHEA:46604"/>
        <dbReference type="Rhea" id="RHEA-COMP:11602"/>
        <dbReference type="Rhea" id="RHEA-COMP:11603"/>
        <dbReference type="ChEBI" id="CHEBI:15378"/>
        <dbReference type="ChEBI" id="CHEBI:29999"/>
        <dbReference type="ChEBI" id="CHEBI:33019"/>
        <dbReference type="ChEBI" id="CHEBI:43474"/>
        <dbReference type="ChEBI" id="CHEBI:83421"/>
    </reaction>
</comment>
<comment type="miscellaneous">
    <text evidence="11">Both phosphorylation and phosphorolysis are carried out by the same active site and suggest a common mechanism for both reactions.</text>
</comment>
<dbReference type="PANTHER" id="PTHR30305:SF1">
    <property type="entry name" value="HPR KINASE_PHOSPHORYLASE"/>
    <property type="match status" value="1"/>
</dbReference>
<dbReference type="RefSeq" id="WP_138085131.1">
    <property type="nucleotide sequence ID" value="NZ_VAUV01000003.1"/>
</dbReference>
<dbReference type="Proteomes" id="UP000306196">
    <property type="component" value="Unassembled WGS sequence"/>
</dbReference>
<comment type="subunit">
    <text evidence="3 11">Homohexamer.</text>
</comment>
<gene>
    <name evidence="11 14" type="primary">hprK</name>
    <name evidence="14" type="ORF">FEM03_05225</name>
</gene>
<keyword evidence="6 11" id="KW-0547">Nucleotide-binding</keyword>
<evidence type="ECO:0000256" key="8">
    <source>
        <dbReference type="ARBA" id="ARBA00022840"/>
    </source>
</evidence>
<dbReference type="AlphaFoldDB" id="A0A5R8KIN6"/>
<dbReference type="PANTHER" id="PTHR30305">
    <property type="entry name" value="PROTEIN YJDM-RELATED"/>
    <property type="match status" value="1"/>
</dbReference>
<sequence>MAEVSISHKVKRPSFITVGDFYEDNRETLKIKLIGSAAGFSRKILEPSVNRPGLALSGFFTYFAYKRVQVIGNSEISYLNGLDPEVARDRFRQLCQADIPCLVIARDKRLPEDLLAIATEMGVSVFQSSILTMKFINAATIRLDWAFAPTTVLHGCLVDCQGMGVLIQGPSGSGKSEAVLGLLERGGSMVADDAVHFRLIEERDLLGTAPGLTRYMIEVRGIGLLNVAAMFGVGAVRLTKRLDLVIQLAPNVDLGEVERFDSGSHSTSILGQKVALIEVPVTAGRDVAGLIEVAALNHKLRTYGYDSAAEFDQRLLKKMADDQLK</sequence>
<feature type="binding site" evidence="11">
    <location>
        <begin position="169"/>
        <end position="176"/>
    </location>
    <ligand>
        <name>ATP</name>
        <dbReference type="ChEBI" id="CHEBI:30616"/>
    </ligand>
</feature>
<comment type="cofactor">
    <cofactor evidence="11">
        <name>Mg(2+)</name>
        <dbReference type="ChEBI" id="CHEBI:18420"/>
    </cofactor>
</comment>
<keyword evidence="8 11" id="KW-0067">ATP-binding</keyword>
<dbReference type="GO" id="GO:0000155">
    <property type="term" value="F:phosphorelay sensor kinase activity"/>
    <property type="evidence" value="ECO:0007669"/>
    <property type="project" value="InterPro"/>
</dbReference>
<keyword evidence="4 11" id="KW-0723">Serine/threonine-protein kinase</keyword>
<comment type="caution">
    <text evidence="14">The sequence shown here is derived from an EMBL/GenBank/DDBJ whole genome shotgun (WGS) entry which is preliminary data.</text>
</comment>
<evidence type="ECO:0000256" key="2">
    <source>
        <dbReference type="ARBA" id="ARBA00006883"/>
    </source>
</evidence>
<name>A0A5R8KIN6_9BACT</name>
<evidence type="ECO:0000256" key="1">
    <source>
        <dbReference type="ARBA" id="ARBA00001120"/>
    </source>
</evidence>
<organism evidence="14 15">
    <name type="scientific">Phragmitibacter flavus</name>
    <dbReference type="NCBI Taxonomy" id="2576071"/>
    <lineage>
        <taxon>Bacteria</taxon>
        <taxon>Pseudomonadati</taxon>
        <taxon>Verrucomicrobiota</taxon>
        <taxon>Verrucomicrobiia</taxon>
        <taxon>Verrucomicrobiales</taxon>
        <taxon>Verrucomicrobiaceae</taxon>
        <taxon>Phragmitibacter</taxon>
    </lineage>
</organism>
<keyword evidence="11" id="KW-0479">Metal-binding</keyword>
<feature type="active site" evidence="11">
    <location>
        <position position="154"/>
    </location>
</feature>
<evidence type="ECO:0000313" key="14">
    <source>
        <dbReference type="EMBL" id="TLD72127.1"/>
    </source>
</evidence>
<proteinExistence type="inferred from homology"/>
<dbReference type="GO" id="GO:0000287">
    <property type="term" value="F:magnesium ion binding"/>
    <property type="evidence" value="ECO:0007669"/>
    <property type="project" value="UniProtKB-UniRule"/>
</dbReference>
<feature type="domain" description="HPr(Ser) kinase/phosphorylase N-terminal" evidence="12">
    <location>
        <begin position="16"/>
        <end position="140"/>
    </location>
</feature>
<comment type="catalytic activity">
    <reaction evidence="1 11">
        <text>[HPr protein]-L-serine + ATP = [HPr protein]-O-phospho-L-serine + ADP + H(+)</text>
        <dbReference type="Rhea" id="RHEA:46600"/>
        <dbReference type="Rhea" id="RHEA-COMP:11602"/>
        <dbReference type="Rhea" id="RHEA-COMP:11603"/>
        <dbReference type="ChEBI" id="CHEBI:15378"/>
        <dbReference type="ChEBI" id="CHEBI:29999"/>
        <dbReference type="ChEBI" id="CHEBI:30616"/>
        <dbReference type="ChEBI" id="CHEBI:83421"/>
        <dbReference type="ChEBI" id="CHEBI:456216"/>
    </reaction>
</comment>
<reference evidence="14 15" key="1">
    <citation type="submission" date="2019-05" db="EMBL/GenBank/DDBJ databases">
        <title>Verrucobacter flavum gen. nov., sp. nov. a new member of the family Verrucomicrobiaceae.</title>
        <authorList>
            <person name="Szuroczki S."/>
            <person name="Abbaszade G."/>
            <person name="Szabo A."/>
            <person name="Felfoldi T."/>
            <person name="Schumann P."/>
            <person name="Boka K."/>
            <person name="Keki Z."/>
            <person name="Toumi M."/>
            <person name="Toth E."/>
        </authorList>
    </citation>
    <scope>NUCLEOTIDE SEQUENCE [LARGE SCALE GENOMIC DNA]</scope>
    <source>
        <strain evidence="14 15">MG-N-17</strain>
    </source>
</reference>
<feature type="active site" description="Proton acceptor; for phosphorylation activity. Proton donor; for dephosphorylation activity" evidence="11">
    <location>
        <position position="193"/>
    </location>
</feature>
<dbReference type="InterPro" id="IPR003755">
    <property type="entry name" value="HPr(Ser)_kin/Pase"/>
</dbReference>
<dbReference type="InterPro" id="IPR028979">
    <property type="entry name" value="Ser_kin/Pase_Hpr-like_N_sf"/>
</dbReference>
<dbReference type="OrthoDB" id="9778803at2"/>
<dbReference type="GO" id="GO:0005524">
    <property type="term" value="F:ATP binding"/>
    <property type="evidence" value="ECO:0007669"/>
    <property type="project" value="UniProtKB-UniRule"/>
</dbReference>
<keyword evidence="7 11" id="KW-0418">Kinase</keyword>
<comment type="domain">
    <text evidence="11">The Walker A ATP-binding motif also binds Pi and PPi.</text>
</comment>
<evidence type="ECO:0000256" key="11">
    <source>
        <dbReference type="HAMAP-Rule" id="MF_01249"/>
    </source>
</evidence>
<comment type="similarity">
    <text evidence="2 11">Belongs to the HPrK/P family.</text>
</comment>
<feature type="binding site" evidence="11">
    <location>
        <position position="218"/>
    </location>
    <ligand>
        <name>Mg(2+)</name>
        <dbReference type="ChEBI" id="CHEBI:18420"/>
    </ligand>
</feature>
<keyword evidence="15" id="KW-1185">Reference proteome</keyword>
<dbReference type="Pfam" id="PF07475">
    <property type="entry name" value="Hpr_kinase_C"/>
    <property type="match status" value="1"/>
</dbReference>
<feature type="region of interest" description="Important for the catalytic mechanism of both phosphorylation and dephosphorylation" evidence="11">
    <location>
        <begin position="217"/>
        <end position="226"/>
    </location>
</feature>
<dbReference type="SUPFAM" id="SSF75138">
    <property type="entry name" value="HprK N-terminal domain-like"/>
    <property type="match status" value="1"/>
</dbReference>
<feature type="binding site" evidence="11">
    <location>
        <position position="176"/>
    </location>
    <ligand>
        <name>Mg(2+)</name>
        <dbReference type="ChEBI" id="CHEBI:18420"/>
    </ligand>
</feature>
<dbReference type="EC" id="2.7.4.-" evidence="11"/>
<comment type="function">
    <text evidence="11">Catalyzes the ATP- as well as the pyrophosphate-dependent phosphorylation of a specific serine residue in HPr, a phosphocarrier protein of the phosphoenolpyruvate-dependent sugar phosphotransferase system (PTS). HprK/P also catalyzes the pyrophosphate-producing, inorganic phosphate-dependent dephosphorylation (phosphorolysis) of seryl-phosphorylated HPr (P-Ser-HPr).</text>
</comment>
<keyword evidence="9 11" id="KW-0511">Multifunctional enzyme</keyword>
<dbReference type="Gene3D" id="3.40.50.300">
    <property type="entry name" value="P-loop containing nucleotide triphosphate hydrolases"/>
    <property type="match status" value="1"/>
</dbReference>
<evidence type="ECO:0000256" key="4">
    <source>
        <dbReference type="ARBA" id="ARBA00022527"/>
    </source>
</evidence>
<dbReference type="InterPro" id="IPR011126">
    <property type="entry name" value="Hpr_kin/Pase_Hpr_N"/>
</dbReference>
<evidence type="ECO:0000313" key="15">
    <source>
        <dbReference type="Proteomes" id="UP000306196"/>
    </source>
</evidence>
<dbReference type="NCBIfam" id="TIGR00679">
    <property type="entry name" value="hpr-ser"/>
    <property type="match status" value="1"/>
</dbReference>
<dbReference type="InterPro" id="IPR027417">
    <property type="entry name" value="P-loop_NTPase"/>
</dbReference>
<evidence type="ECO:0000256" key="5">
    <source>
        <dbReference type="ARBA" id="ARBA00022679"/>
    </source>
</evidence>
<protein>
    <recommendedName>
        <fullName evidence="11">HPr kinase/phosphorylase</fullName>
        <shortName evidence="11">HPrK/P</shortName>
        <ecNumber evidence="11">2.7.11.-</ecNumber>
        <ecNumber evidence="11">2.7.4.-</ecNumber>
    </recommendedName>
    <alternativeName>
        <fullName evidence="11">HPr(Ser) kinase/phosphorylase</fullName>
    </alternativeName>
</protein>
<accession>A0A5R8KIN6</accession>
<dbReference type="GO" id="GO:0004712">
    <property type="term" value="F:protein serine/threonine/tyrosine kinase activity"/>
    <property type="evidence" value="ECO:0007669"/>
    <property type="project" value="UniProtKB-UniRule"/>
</dbReference>
<evidence type="ECO:0000256" key="6">
    <source>
        <dbReference type="ARBA" id="ARBA00022741"/>
    </source>
</evidence>
<evidence type="ECO:0000259" key="13">
    <source>
        <dbReference type="Pfam" id="PF07475"/>
    </source>
</evidence>
<dbReference type="InterPro" id="IPR011104">
    <property type="entry name" value="Hpr_kin/Pase_C"/>
</dbReference>
<dbReference type="SUPFAM" id="SSF53795">
    <property type="entry name" value="PEP carboxykinase-like"/>
    <property type="match status" value="1"/>
</dbReference>
<dbReference type="GO" id="GO:0004674">
    <property type="term" value="F:protein serine/threonine kinase activity"/>
    <property type="evidence" value="ECO:0007669"/>
    <property type="project" value="UniProtKB-KW"/>
</dbReference>
<evidence type="ECO:0000256" key="3">
    <source>
        <dbReference type="ARBA" id="ARBA00011643"/>
    </source>
</evidence>
<dbReference type="Gene3D" id="3.40.1390.20">
    <property type="entry name" value="HprK N-terminal domain-like"/>
    <property type="match status" value="1"/>
</dbReference>
<evidence type="ECO:0000259" key="12">
    <source>
        <dbReference type="Pfam" id="PF02603"/>
    </source>
</evidence>
<feature type="domain" description="HPr kinase/phosphorylase C-terminal" evidence="13">
    <location>
        <begin position="147"/>
        <end position="314"/>
    </location>
</feature>
<feature type="region of interest" description="Important for the catalytic mechanism of dephosphorylation" evidence="11">
    <location>
        <begin position="280"/>
        <end position="285"/>
    </location>
</feature>
<dbReference type="Pfam" id="PF02603">
    <property type="entry name" value="Hpr_kinase_N"/>
    <property type="match status" value="1"/>
</dbReference>
<dbReference type="HAMAP" id="MF_01249">
    <property type="entry name" value="HPr_kinase"/>
    <property type="match status" value="1"/>
</dbReference>
<evidence type="ECO:0000256" key="9">
    <source>
        <dbReference type="ARBA" id="ARBA00023268"/>
    </source>
</evidence>
<dbReference type="CDD" id="cd01918">
    <property type="entry name" value="HprK_C"/>
    <property type="match status" value="1"/>
</dbReference>
<keyword evidence="11" id="KW-0460">Magnesium</keyword>
<feature type="active site" evidence="11">
    <location>
        <position position="259"/>
    </location>
</feature>